<name>A0A6V8KSW8_9ACTN</name>
<keyword evidence="4" id="KW-1185">Reference proteome</keyword>
<dbReference type="AlphaFoldDB" id="A0A6V8KSW8"/>
<dbReference type="Proteomes" id="UP000482800">
    <property type="component" value="Unassembled WGS sequence"/>
</dbReference>
<evidence type="ECO:0000256" key="1">
    <source>
        <dbReference type="SAM" id="MobiDB-lite"/>
    </source>
</evidence>
<feature type="compositionally biased region" description="Polar residues" evidence="1">
    <location>
        <begin position="233"/>
        <end position="246"/>
    </location>
</feature>
<evidence type="ECO:0000256" key="2">
    <source>
        <dbReference type="SAM" id="Phobius"/>
    </source>
</evidence>
<evidence type="ECO:0000313" key="3">
    <source>
        <dbReference type="EMBL" id="GFJ84936.1"/>
    </source>
</evidence>
<keyword evidence="2" id="KW-1133">Transmembrane helix</keyword>
<reference evidence="3 4" key="1">
    <citation type="submission" date="2020-03" db="EMBL/GenBank/DDBJ databases">
        <title>Whole genome shotgun sequence of Phytohabitans houttuyneae NBRC 108639.</title>
        <authorList>
            <person name="Komaki H."/>
            <person name="Tamura T."/>
        </authorList>
    </citation>
    <scope>NUCLEOTIDE SEQUENCE [LARGE SCALE GENOMIC DNA]</scope>
    <source>
        <strain evidence="3 4">NBRC 108639</strain>
    </source>
</reference>
<feature type="region of interest" description="Disordered" evidence="1">
    <location>
        <begin position="127"/>
        <end position="277"/>
    </location>
</feature>
<proteinExistence type="predicted"/>
<dbReference type="EMBL" id="BLPF01000004">
    <property type="protein sequence ID" value="GFJ84936.1"/>
    <property type="molecule type" value="Genomic_DNA"/>
</dbReference>
<feature type="compositionally biased region" description="Low complexity" evidence="1">
    <location>
        <begin position="194"/>
        <end position="204"/>
    </location>
</feature>
<organism evidence="3 4">
    <name type="scientific">Phytohabitans houttuyneae</name>
    <dbReference type="NCBI Taxonomy" id="1076126"/>
    <lineage>
        <taxon>Bacteria</taxon>
        <taxon>Bacillati</taxon>
        <taxon>Actinomycetota</taxon>
        <taxon>Actinomycetes</taxon>
        <taxon>Micromonosporales</taxon>
        <taxon>Micromonosporaceae</taxon>
    </lineage>
</organism>
<evidence type="ECO:0000313" key="4">
    <source>
        <dbReference type="Proteomes" id="UP000482800"/>
    </source>
</evidence>
<dbReference type="RefSeq" id="WP_173069753.1">
    <property type="nucleotide sequence ID" value="NZ_BAABGO010000035.1"/>
</dbReference>
<keyword evidence="2" id="KW-0472">Membrane</keyword>
<accession>A0A6V8KSW8</accession>
<feature type="region of interest" description="Disordered" evidence="1">
    <location>
        <begin position="380"/>
        <end position="400"/>
    </location>
</feature>
<protein>
    <submittedName>
        <fullName evidence="3">Uncharacterized protein</fullName>
    </submittedName>
</protein>
<gene>
    <name evidence="3" type="ORF">Phou_091160</name>
</gene>
<feature type="transmembrane region" description="Helical" evidence="2">
    <location>
        <begin position="287"/>
        <end position="310"/>
    </location>
</feature>
<reference evidence="3 4" key="2">
    <citation type="submission" date="2020-03" db="EMBL/GenBank/DDBJ databases">
        <authorList>
            <person name="Ichikawa N."/>
            <person name="Kimura A."/>
            <person name="Kitahashi Y."/>
            <person name="Uohara A."/>
        </authorList>
    </citation>
    <scope>NUCLEOTIDE SEQUENCE [LARGE SCALE GENOMIC DNA]</scope>
    <source>
        <strain evidence="3 4">NBRC 108639</strain>
    </source>
</reference>
<feature type="compositionally biased region" description="Basic and acidic residues" evidence="1">
    <location>
        <begin position="206"/>
        <end position="215"/>
    </location>
</feature>
<keyword evidence="2" id="KW-0812">Transmembrane</keyword>
<comment type="caution">
    <text evidence="3">The sequence shown here is derived from an EMBL/GenBank/DDBJ whole genome shotgun (WGS) entry which is preliminary data.</text>
</comment>
<sequence length="400" mass="42940">MPENISPTEIKFYDALEAARQEAGAPSGYQIQRLIRELCRAGASTPEGRSPTANRSPNLVEKLPDVPEQTIRGWISRKFLPRGENELFAVITVLRWKSHRRTQDGQLASFTLSAEEKEVWRSLWREAQGGQGARKQRARAAGSNDASLDDPSEETPPLATAGTEGSGGTAGQPPAGMGAGIAPTAFLDAPPSAPRSSASEGSRAMATERREERGAKGSAVVDDQRPAGDDQEGASSLASQPASGGATSPPPRTGPPTNDGQPDGSRGHARHPRRRSRSWRLRLRRRGILTIGVFVLILAIASTLLGVAAYRRDSSSATGRVGTEPAVDLVGGKCMKVTADDVRVFVAANGDETWTKWTRDTRYWVDPDAGVQNRDRTTLRSGRHGWVTNNPKHASPADDC</sequence>
<feature type="compositionally biased region" description="Basic residues" evidence="1">
    <location>
        <begin position="267"/>
        <end position="277"/>
    </location>
</feature>